<evidence type="ECO:0000259" key="2">
    <source>
        <dbReference type="Pfam" id="PF04892"/>
    </source>
</evidence>
<feature type="transmembrane region" description="Helical" evidence="1">
    <location>
        <begin position="215"/>
        <end position="235"/>
    </location>
</feature>
<feature type="transmembrane region" description="Helical" evidence="1">
    <location>
        <begin position="156"/>
        <end position="178"/>
    </location>
</feature>
<feature type="transmembrane region" description="Helical" evidence="1">
    <location>
        <begin position="184"/>
        <end position="203"/>
    </location>
</feature>
<comment type="caution">
    <text evidence="3">The sequence shown here is derived from an EMBL/GenBank/DDBJ whole genome shotgun (WGS) entry which is preliminary data.</text>
</comment>
<proteinExistence type="predicted"/>
<dbReference type="AlphaFoldDB" id="A0A852WIQ0"/>
<dbReference type="EMBL" id="JACCAB010000001">
    <property type="protein sequence ID" value="NYG07481.1"/>
    <property type="molecule type" value="Genomic_DNA"/>
</dbReference>
<sequence length="237" mass="25618">MTSTATARHSAAMWTSLAVTCSQRSQVLRLTVINAPDVSKNNMDIEKRYGRRSPSSTPYFDCRVTTRRRKVKSAAIFAAFALYAAFLLKLLLFSRVPGSERSINLVPFASIAAYASSHAPGAARTGFANIVGNILIFISLGFYASWLRHRATTARIMLIVASISVAVEVLQGILGVGASDIDDVMLNSVGGFIGILALTLLTATLRTQSRVRSAVAALSLLAIPVWCYLLVVIRLHM</sequence>
<feature type="domain" description="VanZ-like" evidence="2">
    <location>
        <begin position="80"/>
        <end position="200"/>
    </location>
</feature>
<feature type="transmembrane region" description="Helical" evidence="1">
    <location>
        <begin position="73"/>
        <end position="92"/>
    </location>
</feature>
<reference evidence="3 4" key="1">
    <citation type="submission" date="2020-07" db="EMBL/GenBank/DDBJ databases">
        <title>Sequencing the genomes of 1000 actinobacteria strains.</title>
        <authorList>
            <person name="Klenk H.-P."/>
        </authorList>
    </citation>
    <scope>NUCLEOTIDE SEQUENCE [LARGE SCALE GENOMIC DNA]</scope>
    <source>
        <strain evidence="3 4">DSM 23987</strain>
    </source>
</reference>
<dbReference type="PANTHER" id="PTHR36834:SF1">
    <property type="entry name" value="INTEGRAL MEMBRANE PROTEIN"/>
    <property type="match status" value="1"/>
</dbReference>
<name>A0A852WIQ0_9MICO</name>
<dbReference type="InterPro" id="IPR006976">
    <property type="entry name" value="VanZ-like"/>
</dbReference>
<dbReference type="PANTHER" id="PTHR36834">
    <property type="entry name" value="MEMBRANE PROTEIN-RELATED"/>
    <property type="match status" value="1"/>
</dbReference>
<evidence type="ECO:0000256" key="1">
    <source>
        <dbReference type="SAM" id="Phobius"/>
    </source>
</evidence>
<keyword evidence="1" id="KW-0812">Transmembrane</keyword>
<evidence type="ECO:0000313" key="4">
    <source>
        <dbReference type="Proteomes" id="UP000573599"/>
    </source>
</evidence>
<dbReference type="Proteomes" id="UP000573599">
    <property type="component" value="Unassembled WGS sequence"/>
</dbReference>
<keyword evidence="1" id="KW-0472">Membrane</keyword>
<dbReference type="InterPro" id="IPR053150">
    <property type="entry name" value="Teicoplanin_resist-assoc"/>
</dbReference>
<feature type="transmembrane region" description="Helical" evidence="1">
    <location>
        <begin position="126"/>
        <end position="144"/>
    </location>
</feature>
<gene>
    <name evidence="3" type="ORF">BJ986_001968</name>
</gene>
<accession>A0A852WIQ0</accession>
<evidence type="ECO:0000313" key="3">
    <source>
        <dbReference type="EMBL" id="NYG07481.1"/>
    </source>
</evidence>
<dbReference type="Pfam" id="PF04892">
    <property type="entry name" value="VanZ"/>
    <property type="match status" value="1"/>
</dbReference>
<keyword evidence="4" id="KW-1185">Reference proteome</keyword>
<protein>
    <submittedName>
        <fullName evidence="3">Glycopeptide antibiotics resistance protein</fullName>
    </submittedName>
</protein>
<keyword evidence="1" id="KW-1133">Transmembrane helix</keyword>
<organism evidence="3 4">
    <name type="scientific">Pedococcus badiiscoriae</name>
    <dbReference type="NCBI Taxonomy" id="642776"/>
    <lineage>
        <taxon>Bacteria</taxon>
        <taxon>Bacillati</taxon>
        <taxon>Actinomycetota</taxon>
        <taxon>Actinomycetes</taxon>
        <taxon>Micrococcales</taxon>
        <taxon>Intrasporangiaceae</taxon>
        <taxon>Pedococcus</taxon>
    </lineage>
</organism>
<dbReference type="RefSeq" id="WP_179421826.1">
    <property type="nucleotide sequence ID" value="NZ_JACCAB010000001.1"/>
</dbReference>